<dbReference type="Gene3D" id="3.30.710.10">
    <property type="entry name" value="Potassium Channel Kv1.1, Chain A"/>
    <property type="match status" value="1"/>
</dbReference>
<dbReference type="Gene3D" id="1.25.40.420">
    <property type="match status" value="1"/>
</dbReference>
<dbReference type="Gene3D" id="2.120.10.80">
    <property type="entry name" value="Kelch-type beta propeller"/>
    <property type="match status" value="1"/>
</dbReference>
<keyword evidence="5" id="KW-1185">Reference proteome</keyword>
<sequence>MASKFPEGDRAAEEQGVRFESIAIAPGKMKYMNPNFHKVQAKMYDYKCDIKLKVGDANFKAHREVLAEASDYFSAMFSHDMLEREQDVVELREISPRGFTVILDYFYHGHVTIDPNNIEDILEAARFFHVEFLVEVCCNYLVHQLGMENYQNVLILADKYWLGDLRTDIFNFFGSNIMKLSEEKNFFENLDADLLVQFLKEDIFVDAPEDFLLFLVRKWVNTRPEERQELLLPLLRLIRFPLIDLETLETLPPAVTEFPEIQDAVEEAKYYNINIAAQCLMQEKRFTARGAHPNLVMFSFSEMPSEFTEGRLNLVYRSLTLQEVHSCSEELLNTELCTDFYYTSIATVGDFMYTIGGYDGKVCSSDRVFRFSARTREWTELASMHQARVSHACCGSRDRIFTLGGVDHQLTDEGEHEQILASVEMYDIADNSWVPLPDLVHGSYDHATTFHDGVLYVTGGVSAEPFESVPTDSAYHLNLESEVWEPMRGMLHARQGHSMVAHNNRLFVIGGYTAHLPGVAGFRDCSNNEMYDLETQQWTEIASTPPSFGHLLRSVALFNDMIFVLGNGHLGYYHTGEDRFQCLEYYGLFVHKLAVMRTAYPLYPY</sequence>
<organism evidence="4 5">
    <name type="scientific">Batillaria attramentaria</name>
    <dbReference type="NCBI Taxonomy" id="370345"/>
    <lineage>
        <taxon>Eukaryota</taxon>
        <taxon>Metazoa</taxon>
        <taxon>Spiralia</taxon>
        <taxon>Lophotrochozoa</taxon>
        <taxon>Mollusca</taxon>
        <taxon>Gastropoda</taxon>
        <taxon>Caenogastropoda</taxon>
        <taxon>Sorbeoconcha</taxon>
        <taxon>Cerithioidea</taxon>
        <taxon>Batillariidae</taxon>
        <taxon>Batillaria</taxon>
    </lineage>
</organism>
<comment type="caution">
    <text evidence="4">The sequence shown here is derived from an EMBL/GenBank/DDBJ whole genome shotgun (WGS) entry which is preliminary data.</text>
</comment>
<evidence type="ECO:0000313" key="5">
    <source>
        <dbReference type="Proteomes" id="UP001519460"/>
    </source>
</evidence>
<dbReference type="EMBL" id="JACVVK020000040">
    <property type="protein sequence ID" value="KAK7499910.1"/>
    <property type="molecule type" value="Genomic_DNA"/>
</dbReference>
<gene>
    <name evidence="4" type="ORF">BaRGS_00008758</name>
</gene>
<dbReference type="InterPro" id="IPR011333">
    <property type="entry name" value="SKP1/BTB/POZ_sf"/>
</dbReference>
<protein>
    <recommendedName>
        <fullName evidence="3">BTB domain-containing protein</fullName>
    </recommendedName>
</protein>
<dbReference type="Pfam" id="PF07707">
    <property type="entry name" value="BACK"/>
    <property type="match status" value="1"/>
</dbReference>
<reference evidence="4 5" key="1">
    <citation type="journal article" date="2023" name="Sci. Data">
        <title>Genome assembly of the Korean intertidal mud-creeper Batillaria attramentaria.</title>
        <authorList>
            <person name="Patra A.K."/>
            <person name="Ho P.T."/>
            <person name="Jun S."/>
            <person name="Lee S.J."/>
            <person name="Kim Y."/>
            <person name="Won Y.J."/>
        </authorList>
    </citation>
    <scope>NUCLEOTIDE SEQUENCE [LARGE SCALE GENOMIC DNA]</scope>
    <source>
        <strain evidence="4">Wonlab-2016</strain>
    </source>
</reference>
<dbReference type="PANTHER" id="PTHR45632">
    <property type="entry name" value="LD33804P"/>
    <property type="match status" value="1"/>
</dbReference>
<keyword evidence="1" id="KW-0880">Kelch repeat</keyword>
<dbReference type="PROSITE" id="PS50097">
    <property type="entry name" value="BTB"/>
    <property type="match status" value="1"/>
</dbReference>
<dbReference type="CDD" id="cd18186">
    <property type="entry name" value="BTB_POZ_ZBTB_KLHL-like"/>
    <property type="match status" value="1"/>
</dbReference>
<dbReference type="InterPro" id="IPR015915">
    <property type="entry name" value="Kelch-typ_b-propeller"/>
</dbReference>
<proteinExistence type="predicted"/>
<accession>A0ABD0LK60</accession>
<dbReference type="SMART" id="SM00612">
    <property type="entry name" value="Kelch"/>
    <property type="match status" value="4"/>
</dbReference>
<dbReference type="Pfam" id="PF00651">
    <property type="entry name" value="BTB"/>
    <property type="match status" value="1"/>
</dbReference>
<dbReference type="PIRSF" id="PIRSF037037">
    <property type="entry name" value="Kelch-like_protein_gigaxonin"/>
    <property type="match status" value="1"/>
</dbReference>
<evidence type="ECO:0000259" key="3">
    <source>
        <dbReference type="PROSITE" id="PS50097"/>
    </source>
</evidence>
<evidence type="ECO:0000313" key="4">
    <source>
        <dbReference type="EMBL" id="KAK7499910.1"/>
    </source>
</evidence>
<dbReference type="InterPro" id="IPR000210">
    <property type="entry name" value="BTB/POZ_dom"/>
</dbReference>
<keyword evidence="2" id="KW-0677">Repeat</keyword>
<dbReference type="Proteomes" id="UP001519460">
    <property type="component" value="Unassembled WGS sequence"/>
</dbReference>
<feature type="domain" description="BTB" evidence="3">
    <location>
        <begin position="48"/>
        <end position="115"/>
    </location>
</feature>
<dbReference type="InterPro" id="IPR006652">
    <property type="entry name" value="Kelch_1"/>
</dbReference>
<dbReference type="AlphaFoldDB" id="A0ABD0LK60"/>
<dbReference type="InterPro" id="IPR011705">
    <property type="entry name" value="BACK"/>
</dbReference>
<dbReference type="SMART" id="SM00225">
    <property type="entry name" value="BTB"/>
    <property type="match status" value="1"/>
</dbReference>
<dbReference type="SMART" id="SM00875">
    <property type="entry name" value="BACK"/>
    <property type="match status" value="1"/>
</dbReference>
<dbReference type="PANTHER" id="PTHR45632:SF3">
    <property type="entry name" value="KELCH-LIKE PROTEIN 32"/>
    <property type="match status" value="1"/>
</dbReference>
<name>A0ABD0LK60_9CAEN</name>
<dbReference type="SUPFAM" id="SSF54695">
    <property type="entry name" value="POZ domain"/>
    <property type="match status" value="1"/>
</dbReference>
<evidence type="ECO:0000256" key="1">
    <source>
        <dbReference type="ARBA" id="ARBA00022441"/>
    </source>
</evidence>
<evidence type="ECO:0000256" key="2">
    <source>
        <dbReference type="ARBA" id="ARBA00022737"/>
    </source>
</evidence>
<dbReference type="SUPFAM" id="SSF117281">
    <property type="entry name" value="Kelch motif"/>
    <property type="match status" value="1"/>
</dbReference>
<dbReference type="InterPro" id="IPR017096">
    <property type="entry name" value="BTB-kelch_protein"/>
</dbReference>
<dbReference type="Pfam" id="PF24681">
    <property type="entry name" value="Kelch_KLHDC2_KLHL20_DRC7"/>
    <property type="match status" value="1"/>
</dbReference>
<dbReference type="CDD" id="cd14733">
    <property type="entry name" value="BACK"/>
    <property type="match status" value="1"/>
</dbReference>